<sequence>MHPRLCGVTSVTRLLGGHIFQNVWKSRDLKDITVDFAITPVASSDTYAPPEPFVDTVIENMLNTERIDRHSEEIGLTIQEIRTKVLPMTFHGTIHCEAKLMGVIVASKDDAIPLPTSAKREELEGIQVELVCECIGFLTCTRCRRL</sequence>
<dbReference type="AlphaFoldDB" id="A0A9P6AX67"/>
<dbReference type="EMBL" id="MU128986">
    <property type="protein sequence ID" value="KAF9512446.1"/>
    <property type="molecule type" value="Genomic_DNA"/>
</dbReference>
<keyword evidence="2" id="KW-1185">Reference proteome</keyword>
<dbReference type="Proteomes" id="UP000886523">
    <property type="component" value="Unassembled WGS sequence"/>
</dbReference>
<gene>
    <name evidence="1" type="ORF">BS47DRAFT_1057573</name>
</gene>
<comment type="caution">
    <text evidence="1">The sequence shown here is derived from an EMBL/GenBank/DDBJ whole genome shotgun (WGS) entry which is preliminary data.</text>
</comment>
<proteinExistence type="predicted"/>
<accession>A0A9P6AX67</accession>
<organism evidence="1 2">
    <name type="scientific">Hydnum rufescens UP504</name>
    <dbReference type="NCBI Taxonomy" id="1448309"/>
    <lineage>
        <taxon>Eukaryota</taxon>
        <taxon>Fungi</taxon>
        <taxon>Dikarya</taxon>
        <taxon>Basidiomycota</taxon>
        <taxon>Agaricomycotina</taxon>
        <taxon>Agaricomycetes</taxon>
        <taxon>Cantharellales</taxon>
        <taxon>Hydnaceae</taxon>
        <taxon>Hydnum</taxon>
    </lineage>
</organism>
<evidence type="ECO:0000313" key="1">
    <source>
        <dbReference type="EMBL" id="KAF9512446.1"/>
    </source>
</evidence>
<name>A0A9P6AX67_9AGAM</name>
<evidence type="ECO:0000313" key="2">
    <source>
        <dbReference type="Proteomes" id="UP000886523"/>
    </source>
</evidence>
<reference evidence="1" key="1">
    <citation type="journal article" date="2020" name="Nat. Commun.">
        <title>Large-scale genome sequencing of mycorrhizal fungi provides insights into the early evolution of symbiotic traits.</title>
        <authorList>
            <person name="Miyauchi S."/>
            <person name="Kiss E."/>
            <person name="Kuo A."/>
            <person name="Drula E."/>
            <person name="Kohler A."/>
            <person name="Sanchez-Garcia M."/>
            <person name="Morin E."/>
            <person name="Andreopoulos B."/>
            <person name="Barry K.W."/>
            <person name="Bonito G."/>
            <person name="Buee M."/>
            <person name="Carver A."/>
            <person name="Chen C."/>
            <person name="Cichocki N."/>
            <person name="Clum A."/>
            <person name="Culley D."/>
            <person name="Crous P.W."/>
            <person name="Fauchery L."/>
            <person name="Girlanda M."/>
            <person name="Hayes R.D."/>
            <person name="Keri Z."/>
            <person name="LaButti K."/>
            <person name="Lipzen A."/>
            <person name="Lombard V."/>
            <person name="Magnuson J."/>
            <person name="Maillard F."/>
            <person name="Murat C."/>
            <person name="Nolan M."/>
            <person name="Ohm R.A."/>
            <person name="Pangilinan J."/>
            <person name="Pereira M.F."/>
            <person name="Perotto S."/>
            <person name="Peter M."/>
            <person name="Pfister S."/>
            <person name="Riley R."/>
            <person name="Sitrit Y."/>
            <person name="Stielow J.B."/>
            <person name="Szollosi G."/>
            <person name="Zifcakova L."/>
            <person name="Stursova M."/>
            <person name="Spatafora J.W."/>
            <person name="Tedersoo L."/>
            <person name="Vaario L.M."/>
            <person name="Yamada A."/>
            <person name="Yan M."/>
            <person name="Wang P."/>
            <person name="Xu J."/>
            <person name="Bruns T."/>
            <person name="Baldrian P."/>
            <person name="Vilgalys R."/>
            <person name="Dunand C."/>
            <person name="Henrissat B."/>
            <person name="Grigoriev I.V."/>
            <person name="Hibbett D."/>
            <person name="Nagy L.G."/>
            <person name="Martin F.M."/>
        </authorList>
    </citation>
    <scope>NUCLEOTIDE SEQUENCE</scope>
    <source>
        <strain evidence="1">UP504</strain>
    </source>
</reference>
<protein>
    <submittedName>
        <fullName evidence="1">Uncharacterized protein</fullName>
    </submittedName>
</protein>